<feature type="domain" description="HPt" evidence="15">
    <location>
        <begin position="1"/>
        <end position="108"/>
    </location>
</feature>
<dbReference type="InterPro" id="IPR002545">
    <property type="entry name" value="CheW-lke_dom"/>
</dbReference>
<dbReference type="PROSITE" id="PS50851">
    <property type="entry name" value="CHEW"/>
    <property type="match status" value="1"/>
</dbReference>
<comment type="caution">
    <text evidence="16">The sequence shown here is derived from an EMBL/GenBank/DDBJ whole genome shotgun (WGS) entry which is preliminary data.</text>
</comment>
<dbReference type="Pfam" id="PF01584">
    <property type="entry name" value="CheW"/>
    <property type="match status" value="1"/>
</dbReference>
<dbReference type="InterPro" id="IPR001789">
    <property type="entry name" value="Sig_transdc_resp-reg_receiver"/>
</dbReference>
<dbReference type="PRINTS" id="PR00344">
    <property type="entry name" value="BCTRLSENSOR"/>
</dbReference>
<dbReference type="SUPFAM" id="SSF55874">
    <property type="entry name" value="ATPase domain of HSP90 chaperone/DNA topoisomerase II/histidine kinase"/>
    <property type="match status" value="1"/>
</dbReference>
<accession>A0A6L3AY62</accession>
<dbReference type="SMART" id="SM00387">
    <property type="entry name" value="HATPase_c"/>
    <property type="match status" value="1"/>
</dbReference>
<dbReference type="InterPro" id="IPR036641">
    <property type="entry name" value="HPT_dom_sf"/>
</dbReference>
<dbReference type="InterPro" id="IPR008207">
    <property type="entry name" value="Sig_transdc_His_kin_Hpt_dom"/>
</dbReference>
<dbReference type="SMART" id="SM00073">
    <property type="entry name" value="HPT"/>
    <property type="match status" value="1"/>
</dbReference>
<keyword evidence="7" id="KW-0902">Two-component regulatory system</keyword>
<dbReference type="InterPro" id="IPR003594">
    <property type="entry name" value="HATPase_dom"/>
</dbReference>
<dbReference type="InterPro" id="IPR005467">
    <property type="entry name" value="His_kinase_dom"/>
</dbReference>
<evidence type="ECO:0000259" key="14">
    <source>
        <dbReference type="PROSITE" id="PS50851"/>
    </source>
</evidence>
<dbReference type="SUPFAM" id="SSF52172">
    <property type="entry name" value="CheY-like"/>
    <property type="match status" value="1"/>
</dbReference>
<dbReference type="Gene3D" id="3.40.50.2300">
    <property type="match status" value="1"/>
</dbReference>
<evidence type="ECO:0000313" key="17">
    <source>
        <dbReference type="Proteomes" id="UP000476837"/>
    </source>
</evidence>
<dbReference type="PROSITE" id="PS50110">
    <property type="entry name" value="RESPONSE_REGULATORY"/>
    <property type="match status" value="1"/>
</dbReference>
<dbReference type="SUPFAM" id="SSF50341">
    <property type="entry name" value="CheW-like"/>
    <property type="match status" value="1"/>
</dbReference>
<comment type="catalytic activity">
    <reaction evidence="1">
        <text>ATP + protein L-histidine = ADP + protein N-phospho-L-histidine.</text>
        <dbReference type="EC" id="2.7.13.3"/>
    </reaction>
</comment>
<dbReference type="InterPro" id="IPR051315">
    <property type="entry name" value="Bact_Chemotaxis_CheA"/>
</dbReference>
<feature type="region of interest" description="Disordered" evidence="11">
    <location>
        <begin position="123"/>
        <end position="168"/>
    </location>
</feature>
<comment type="function">
    <text evidence="8">Involved in the transmission of sensory signals from the chemoreceptors to the flagellar motors. CheA is autophosphorylated; it can transfer its phosphate group to either CheB or CheY.</text>
</comment>
<evidence type="ECO:0000256" key="11">
    <source>
        <dbReference type="SAM" id="MobiDB-lite"/>
    </source>
</evidence>
<dbReference type="InterPro" id="IPR036890">
    <property type="entry name" value="HATPase_C_sf"/>
</dbReference>
<evidence type="ECO:0000256" key="6">
    <source>
        <dbReference type="ARBA" id="ARBA00022777"/>
    </source>
</evidence>
<evidence type="ECO:0000256" key="10">
    <source>
        <dbReference type="PROSITE-ProRule" id="PRU00169"/>
    </source>
</evidence>
<evidence type="ECO:0000256" key="8">
    <source>
        <dbReference type="ARBA" id="ARBA00035100"/>
    </source>
</evidence>
<dbReference type="FunFam" id="3.30.565.10:FF:000016">
    <property type="entry name" value="Chemotaxis protein CheA, putative"/>
    <property type="match status" value="1"/>
</dbReference>
<proteinExistence type="predicted"/>
<dbReference type="PANTHER" id="PTHR43395">
    <property type="entry name" value="SENSOR HISTIDINE KINASE CHEA"/>
    <property type="match status" value="1"/>
</dbReference>
<dbReference type="PROSITE" id="PS50894">
    <property type="entry name" value="HPT"/>
    <property type="match status" value="1"/>
</dbReference>
<dbReference type="AlphaFoldDB" id="A0A6L3AY62"/>
<dbReference type="Gene3D" id="3.30.565.10">
    <property type="entry name" value="Histidine kinase-like ATPase, C-terminal domain"/>
    <property type="match status" value="1"/>
</dbReference>
<feature type="domain" description="Histidine kinase" evidence="12">
    <location>
        <begin position="342"/>
        <end position="480"/>
    </location>
</feature>
<dbReference type="InterPro" id="IPR011006">
    <property type="entry name" value="CheY-like_superfamily"/>
</dbReference>
<feature type="modified residue" description="4-aspartylphosphate" evidence="10">
    <location>
        <position position="686"/>
    </location>
</feature>
<evidence type="ECO:0000256" key="4">
    <source>
        <dbReference type="ARBA" id="ARBA00022553"/>
    </source>
</evidence>
<dbReference type="Gene3D" id="1.20.120.160">
    <property type="entry name" value="HPT domain"/>
    <property type="match status" value="1"/>
</dbReference>
<dbReference type="GO" id="GO:0006935">
    <property type="term" value="P:chemotaxis"/>
    <property type="evidence" value="ECO:0007669"/>
    <property type="project" value="InterPro"/>
</dbReference>
<dbReference type="GO" id="GO:0000155">
    <property type="term" value="F:phosphorelay sensor kinase activity"/>
    <property type="evidence" value="ECO:0007669"/>
    <property type="project" value="UniProtKB-ARBA"/>
</dbReference>
<evidence type="ECO:0000259" key="13">
    <source>
        <dbReference type="PROSITE" id="PS50110"/>
    </source>
</evidence>
<gene>
    <name evidence="16" type="ORF">DS837_18255</name>
</gene>
<evidence type="ECO:0000256" key="2">
    <source>
        <dbReference type="ARBA" id="ARBA00012438"/>
    </source>
</evidence>
<dbReference type="RefSeq" id="WP_149166089.1">
    <property type="nucleotide sequence ID" value="NZ_QOKV01000012.1"/>
</dbReference>
<evidence type="ECO:0000256" key="5">
    <source>
        <dbReference type="ARBA" id="ARBA00022679"/>
    </source>
</evidence>
<dbReference type="SUPFAM" id="SSF47226">
    <property type="entry name" value="Histidine-containing phosphotransfer domain, HPT domain"/>
    <property type="match status" value="1"/>
</dbReference>
<evidence type="ECO:0000256" key="3">
    <source>
        <dbReference type="ARBA" id="ARBA00021495"/>
    </source>
</evidence>
<keyword evidence="5" id="KW-0808">Transferase</keyword>
<dbReference type="EC" id="2.7.13.3" evidence="2"/>
<dbReference type="PANTHER" id="PTHR43395:SF1">
    <property type="entry name" value="CHEMOTAXIS PROTEIN CHEA"/>
    <property type="match status" value="1"/>
</dbReference>
<feature type="compositionally biased region" description="Low complexity" evidence="11">
    <location>
        <begin position="158"/>
        <end position="167"/>
    </location>
</feature>
<evidence type="ECO:0000256" key="7">
    <source>
        <dbReference type="ARBA" id="ARBA00023012"/>
    </source>
</evidence>
<dbReference type="Pfam" id="PF02518">
    <property type="entry name" value="HATPase_c"/>
    <property type="match status" value="1"/>
</dbReference>
<name>A0A6L3AY62_AZOBR</name>
<keyword evidence="6 16" id="KW-0418">Kinase</keyword>
<dbReference type="EMBL" id="QOKV01000012">
    <property type="protein sequence ID" value="KAA0683712.1"/>
    <property type="molecule type" value="Genomic_DNA"/>
</dbReference>
<dbReference type="SMART" id="SM00260">
    <property type="entry name" value="CheW"/>
    <property type="match status" value="1"/>
</dbReference>
<reference evidence="16 17" key="1">
    <citation type="submission" date="2018-07" db="EMBL/GenBank/DDBJ databases">
        <title>Genome sequence of Roseomonas fauriae ATCC 49958.</title>
        <authorList>
            <person name="Sant'Anna F.H."/>
            <person name="Baldani J.I."/>
            <person name="Zilli J.E."/>
            <person name="Reis V.M."/>
            <person name="Hartmann A."/>
            <person name="Cruz L."/>
            <person name="de Souza E.M."/>
            <person name="de Oliveira Pedrosa F."/>
            <person name="Passaglia L.M.P."/>
        </authorList>
    </citation>
    <scope>NUCLEOTIDE SEQUENCE [LARGE SCALE GENOMIC DNA]</scope>
    <source>
        <strain evidence="16 17">ATCC 49958</strain>
    </source>
</reference>
<dbReference type="InterPro" id="IPR036061">
    <property type="entry name" value="CheW-like_dom_sf"/>
</dbReference>
<evidence type="ECO:0000256" key="1">
    <source>
        <dbReference type="ARBA" id="ARBA00000085"/>
    </source>
</evidence>
<sequence>MNDIRTRLLAAFDLEHKEHLAAIREALRAVEKDPAHHPDLVEIHRRAHSLKGAARAVDLPEVERLSHWLEAAFIAIQRGTVPFDAAARDVVRRALDAIEDVVAWATRGGGEVDIAEVLAELTRMGGEGGGPEPVQRRPSPAADGARSTSPAAPPTAAPRPGRSAGPAESAALVRIRSAGLERLFTAAAGLLPEIENQSALVAELRELRGEWRALERSWHAMRPRLLRGGSHDATGAGPISFAGDETALRLSSFERRFRALGASLDAAHRAHDRHLWSLRRWGSGFQDEVRQLRMLPAESQFSNLGRMIRDISRAQGKEVEADIRGLETQADRVVLQRLKDPVLHIARNAVSHGVETPQERVAAGKRAAATVRFEASVVGRRLVLRVEDDGRGPNREAIARHAIERGLLGAEEADSAPDERLLDLIFEPGFSTAPTANEYAGRGMGLAIVRREVTRLQGSVTLAAREGGGTVVTVEVPLSLLSQRLVFVAVQDDILAIPSNDVARVLRVPADTLFTDLAAPTIRLEEEDVPVTPLAALLGYDGAMPPGNGTPLALVVLRAAGRRVALVVDALMATRDSVVTPAEEVGIDAARFLGTVLMDDGSPALVLNPAALSPRPGMALPPLVRPVDESARRRPHILVVDDSITTRTLEKSILEAHGYRVTLCVDGREAVETLGELEDVDLIISDVEMPRMDGFALLQAVKGNLMTSDLPVILVTSRASDEDCERGLDLGADAYIVKTRFDQNELLAGIRRLL</sequence>
<organism evidence="16 17">
    <name type="scientific">Azospirillum brasilense</name>
    <dbReference type="NCBI Taxonomy" id="192"/>
    <lineage>
        <taxon>Bacteria</taxon>
        <taxon>Pseudomonadati</taxon>
        <taxon>Pseudomonadota</taxon>
        <taxon>Alphaproteobacteria</taxon>
        <taxon>Rhodospirillales</taxon>
        <taxon>Azospirillaceae</taxon>
        <taxon>Azospirillum</taxon>
    </lineage>
</organism>
<feature type="domain" description="CheW-like" evidence="14">
    <location>
        <begin position="482"/>
        <end position="618"/>
    </location>
</feature>
<feature type="domain" description="Response regulatory" evidence="13">
    <location>
        <begin position="636"/>
        <end position="753"/>
    </location>
</feature>
<dbReference type="SMART" id="SM00448">
    <property type="entry name" value="REC"/>
    <property type="match status" value="1"/>
</dbReference>
<evidence type="ECO:0000259" key="12">
    <source>
        <dbReference type="PROSITE" id="PS50109"/>
    </source>
</evidence>
<dbReference type="Gene3D" id="2.30.30.40">
    <property type="entry name" value="SH3 Domains"/>
    <property type="match status" value="1"/>
</dbReference>
<dbReference type="Pfam" id="PF01627">
    <property type="entry name" value="Hpt"/>
    <property type="match status" value="1"/>
</dbReference>
<dbReference type="Pfam" id="PF00072">
    <property type="entry name" value="Response_reg"/>
    <property type="match status" value="1"/>
</dbReference>
<dbReference type="Proteomes" id="UP000476837">
    <property type="component" value="Unassembled WGS sequence"/>
</dbReference>
<evidence type="ECO:0000256" key="9">
    <source>
        <dbReference type="PROSITE-ProRule" id="PRU00110"/>
    </source>
</evidence>
<dbReference type="CDD" id="cd00088">
    <property type="entry name" value="HPT"/>
    <property type="match status" value="1"/>
</dbReference>
<protein>
    <recommendedName>
        <fullName evidence="3">Chemotaxis protein CheA</fullName>
        <ecNumber evidence="2">2.7.13.3</ecNumber>
    </recommendedName>
</protein>
<evidence type="ECO:0000259" key="15">
    <source>
        <dbReference type="PROSITE" id="PS50894"/>
    </source>
</evidence>
<dbReference type="InterPro" id="IPR004358">
    <property type="entry name" value="Sig_transdc_His_kin-like_C"/>
</dbReference>
<dbReference type="PROSITE" id="PS50109">
    <property type="entry name" value="HIS_KIN"/>
    <property type="match status" value="1"/>
</dbReference>
<feature type="modified residue" description="Phosphohistidine" evidence="9">
    <location>
        <position position="48"/>
    </location>
</feature>
<keyword evidence="4 10" id="KW-0597">Phosphoprotein</keyword>
<evidence type="ECO:0000313" key="16">
    <source>
        <dbReference type="EMBL" id="KAA0683712.1"/>
    </source>
</evidence>